<protein>
    <submittedName>
        <fullName evidence="3">Uncharacterized protein</fullName>
    </submittedName>
</protein>
<feature type="transmembrane region" description="Helical" evidence="2">
    <location>
        <begin position="14"/>
        <end position="33"/>
    </location>
</feature>
<feature type="transmembrane region" description="Helical" evidence="2">
    <location>
        <begin position="356"/>
        <end position="379"/>
    </location>
</feature>
<feature type="transmembrane region" description="Helical" evidence="2">
    <location>
        <begin position="207"/>
        <end position="231"/>
    </location>
</feature>
<name>A0A9D1R9L2_9FIRM</name>
<evidence type="ECO:0000313" key="4">
    <source>
        <dbReference type="Proteomes" id="UP000824265"/>
    </source>
</evidence>
<feature type="transmembrane region" description="Helical" evidence="2">
    <location>
        <begin position="40"/>
        <end position="62"/>
    </location>
</feature>
<dbReference type="Proteomes" id="UP000824265">
    <property type="component" value="Unassembled WGS sequence"/>
</dbReference>
<evidence type="ECO:0000313" key="3">
    <source>
        <dbReference type="EMBL" id="HIW82511.1"/>
    </source>
</evidence>
<keyword evidence="2" id="KW-0812">Transmembrane</keyword>
<feature type="transmembrane region" description="Helical" evidence="2">
    <location>
        <begin position="274"/>
        <end position="290"/>
    </location>
</feature>
<feature type="region of interest" description="Disordered" evidence="1">
    <location>
        <begin position="398"/>
        <end position="428"/>
    </location>
</feature>
<dbReference type="AlphaFoldDB" id="A0A9D1R9L2"/>
<feature type="transmembrane region" description="Helical" evidence="2">
    <location>
        <begin position="311"/>
        <end position="344"/>
    </location>
</feature>
<organism evidence="3 4">
    <name type="scientific">Candidatus Acetatifactor stercoripullorum</name>
    <dbReference type="NCBI Taxonomy" id="2838414"/>
    <lineage>
        <taxon>Bacteria</taxon>
        <taxon>Bacillati</taxon>
        <taxon>Bacillota</taxon>
        <taxon>Clostridia</taxon>
        <taxon>Lachnospirales</taxon>
        <taxon>Lachnospiraceae</taxon>
        <taxon>Acetatifactor</taxon>
    </lineage>
</organism>
<dbReference type="EMBL" id="DXGH01000073">
    <property type="protein sequence ID" value="HIW82511.1"/>
    <property type="molecule type" value="Genomic_DNA"/>
</dbReference>
<feature type="transmembrane region" description="Helical" evidence="2">
    <location>
        <begin position="243"/>
        <end position="262"/>
    </location>
</feature>
<evidence type="ECO:0000256" key="2">
    <source>
        <dbReference type="SAM" id="Phobius"/>
    </source>
</evidence>
<feature type="transmembrane region" description="Helical" evidence="2">
    <location>
        <begin position="68"/>
        <end position="87"/>
    </location>
</feature>
<feature type="transmembrane region" description="Helical" evidence="2">
    <location>
        <begin position="600"/>
        <end position="624"/>
    </location>
</feature>
<feature type="transmembrane region" description="Helical" evidence="2">
    <location>
        <begin position="535"/>
        <end position="559"/>
    </location>
</feature>
<feature type="transmembrane region" description="Helical" evidence="2">
    <location>
        <begin position="137"/>
        <end position="156"/>
    </location>
</feature>
<reference evidence="3" key="2">
    <citation type="submission" date="2021-04" db="EMBL/GenBank/DDBJ databases">
        <authorList>
            <person name="Gilroy R."/>
        </authorList>
    </citation>
    <scope>NUCLEOTIDE SEQUENCE</scope>
    <source>
        <strain evidence="3">CHK195-6426</strain>
    </source>
</reference>
<comment type="caution">
    <text evidence="3">The sequence shown here is derived from an EMBL/GenBank/DDBJ whole genome shotgun (WGS) entry which is preliminary data.</text>
</comment>
<feature type="compositionally biased region" description="Acidic residues" evidence="1">
    <location>
        <begin position="398"/>
        <end position="413"/>
    </location>
</feature>
<feature type="transmembrane region" description="Helical" evidence="2">
    <location>
        <begin position="571"/>
        <end position="588"/>
    </location>
</feature>
<reference evidence="3" key="1">
    <citation type="journal article" date="2021" name="PeerJ">
        <title>Extensive microbial diversity within the chicken gut microbiome revealed by metagenomics and culture.</title>
        <authorList>
            <person name="Gilroy R."/>
            <person name="Ravi A."/>
            <person name="Getino M."/>
            <person name="Pursley I."/>
            <person name="Horton D.L."/>
            <person name="Alikhan N.F."/>
            <person name="Baker D."/>
            <person name="Gharbi K."/>
            <person name="Hall N."/>
            <person name="Watson M."/>
            <person name="Adriaenssens E.M."/>
            <person name="Foster-Nyarko E."/>
            <person name="Jarju S."/>
            <person name="Secka A."/>
            <person name="Antonio M."/>
            <person name="Oren A."/>
            <person name="Chaudhuri R.R."/>
            <person name="La Ragione R."/>
            <person name="Hildebrand F."/>
            <person name="Pallen M.J."/>
        </authorList>
    </citation>
    <scope>NUCLEOTIDE SEQUENCE</scope>
    <source>
        <strain evidence="3">CHK195-6426</strain>
    </source>
</reference>
<proteinExistence type="predicted"/>
<feature type="transmembrane region" description="Helical" evidence="2">
    <location>
        <begin position="496"/>
        <end position="515"/>
    </location>
</feature>
<sequence length="814" mass="92398">MITGYWLLEYAKVLFAYLFVMFIWPSVVFRGVFKGKSLTFRFSFCVAGQILLFNTVVLLLGLLHILKPWIFCGLFYGVFLFSICRGIKFEEREKRALRHLFTGTYGKKLFFLRLWEKMKGSLLAGWRCFRRTLGGHVLEYGLLAVLLVYAMIYFSYGAFQDYSFGSGDLYVHNAWIYGLTEGQVFSAGVYPEGMHCFVYGLHTLFGIKIYSCLLFLGGIHVTAFLVSAYILMKEIFCWRFTALWVLTAFLTVDVLCVDEIFSMSRLQWTLPQEFGLFTIFACAAFLVRYLKNAGQRQWRGKSTRFCWDENLFLFLMSLAASLAIHFYPTIMAFFLCVCFVPVFWHKIFRPRYFVPLLSAVICGFLIAVIPMGGALASGIPFQGSIGWAMSVINGEEENAQEEASELSPEEAGEALDGQTGGESMEGGIAQGESAQGQSALGQSALGQMAEEQTQTGKEAESLSEKLESLGNALWEKLWTVYQKGYVTLYREQRAQWIAGATALAVLLWAVCRIILLFVRLIRRKRPAEKSFFDGYLAIALASVLYMTMYCASSVGLPQLVEGARLCSTEQLLILAVMGIGPDVLFMLTKPFVPQLILNPASVLLAGAIYVGTMLTGSFHGYLYYELTRYNGAVLATCSIVDTLPEETYTIVSPTEELYQVIQHGWHEELIDFVNKSRTQEYTLPTEYVFLYVEKRPIQSSQSHFFTGPRWLAWEKYPAYFPSNVSQCPQILSASLTGEERAQDRVFVSHSSTYSDLESRTLVEEAAMEWCEEFDRLYPGELKLYYEDESIVCYYFRQNVQSLYQLGILYQEDAG</sequence>
<gene>
    <name evidence="3" type="ORF">H9742_13495</name>
</gene>
<evidence type="ECO:0000256" key="1">
    <source>
        <dbReference type="SAM" id="MobiDB-lite"/>
    </source>
</evidence>
<keyword evidence="2" id="KW-0472">Membrane</keyword>
<accession>A0A9D1R9L2</accession>
<keyword evidence="2" id="KW-1133">Transmembrane helix</keyword>